<dbReference type="AlphaFoldDB" id="L0A317"/>
<dbReference type="STRING" id="937777.Deipe_2076"/>
<gene>
    <name evidence="2" type="ordered locus">Deipe_2076</name>
</gene>
<evidence type="ECO:0000313" key="3">
    <source>
        <dbReference type="Proteomes" id="UP000010467"/>
    </source>
</evidence>
<dbReference type="EMBL" id="CP003382">
    <property type="protein sequence ID" value="AFZ67572.1"/>
    <property type="molecule type" value="Genomic_DNA"/>
</dbReference>
<feature type="region of interest" description="Disordered" evidence="1">
    <location>
        <begin position="1"/>
        <end position="27"/>
    </location>
</feature>
<dbReference type="KEGG" id="dpd:Deipe_2076"/>
<organism evidence="2 3">
    <name type="scientific">Deinococcus peraridilitoris (strain DSM 19664 / LMG 22246 / CIP 109416 / KR-200)</name>
    <dbReference type="NCBI Taxonomy" id="937777"/>
    <lineage>
        <taxon>Bacteria</taxon>
        <taxon>Thermotogati</taxon>
        <taxon>Deinococcota</taxon>
        <taxon>Deinococci</taxon>
        <taxon>Deinococcales</taxon>
        <taxon>Deinococcaceae</taxon>
        <taxon>Deinococcus</taxon>
    </lineage>
</organism>
<name>L0A317_DEIPD</name>
<dbReference type="HOGENOM" id="CLU_2616164_0_0_0"/>
<sequence>MNNKFNAPPPRVLPTVEPQPEPEEAAEELSGLVFGAPVPHGKQVTVSAQYRGAAYHVTADTEEQAQATIREYLKAQEE</sequence>
<dbReference type="PATRIC" id="fig|937777.3.peg.2086"/>
<reference evidence="3" key="1">
    <citation type="submission" date="2012-03" db="EMBL/GenBank/DDBJ databases">
        <title>Complete sequence of chromosome of Deinococcus peraridilitoris DSM 19664.</title>
        <authorList>
            <person name="Lucas S."/>
            <person name="Copeland A."/>
            <person name="Lapidus A."/>
            <person name="Glavina del Rio T."/>
            <person name="Dalin E."/>
            <person name="Tice H."/>
            <person name="Bruce D."/>
            <person name="Goodwin L."/>
            <person name="Pitluck S."/>
            <person name="Peters L."/>
            <person name="Mikhailova N."/>
            <person name="Lu M."/>
            <person name="Kyrpides N."/>
            <person name="Mavromatis K."/>
            <person name="Ivanova N."/>
            <person name="Brettin T."/>
            <person name="Detter J.C."/>
            <person name="Han C."/>
            <person name="Larimer F."/>
            <person name="Land M."/>
            <person name="Hauser L."/>
            <person name="Markowitz V."/>
            <person name="Cheng J.-F."/>
            <person name="Hugenholtz P."/>
            <person name="Woyke T."/>
            <person name="Wu D."/>
            <person name="Pukall R."/>
            <person name="Steenblock K."/>
            <person name="Brambilla E."/>
            <person name="Klenk H.-P."/>
            <person name="Eisen J.A."/>
        </authorList>
    </citation>
    <scope>NUCLEOTIDE SEQUENCE [LARGE SCALE GENOMIC DNA]</scope>
    <source>
        <strain evidence="3">DSM 19664 / LMG 22246 / CIP 109416 / KR-200</strain>
    </source>
</reference>
<evidence type="ECO:0000313" key="2">
    <source>
        <dbReference type="EMBL" id="AFZ67572.1"/>
    </source>
</evidence>
<proteinExistence type="predicted"/>
<dbReference type="RefSeq" id="WP_015235877.1">
    <property type="nucleotide sequence ID" value="NC_019793.1"/>
</dbReference>
<accession>L0A317</accession>
<dbReference type="Proteomes" id="UP000010467">
    <property type="component" value="Chromosome"/>
</dbReference>
<protein>
    <submittedName>
        <fullName evidence="2">Uncharacterized protein</fullName>
    </submittedName>
</protein>
<keyword evidence="3" id="KW-1185">Reference proteome</keyword>
<evidence type="ECO:0000256" key="1">
    <source>
        <dbReference type="SAM" id="MobiDB-lite"/>
    </source>
</evidence>